<gene>
    <name evidence="2" type="ORF">CV728_08350</name>
</gene>
<reference evidence="2 3" key="1">
    <citation type="journal article" date="2019" name="Sci. Rep.">
        <title>Evolutionary mechanism leading to the multi-cagA genotype in Helicobacter pylori.</title>
        <authorList>
            <person name="Su H."/>
            <person name="Tissera K."/>
            <person name="Jang S."/>
            <person name="Choi Y.H."/>
            <person name="Kim A."/>
            <person name="Cho Y.J."/>
            <person name="Li M."/>
            <person name="Gunawardhana N."/>
            <person name="Merrell D.S."/>
            <person name="Ge L."/>
            <person name="Cha J.H."/>
        </authorList>
    </citation>
    <scope>NUCLEOTIDE SEQUENCE [LARGE SCALE GENOMIC DNA]</scope>
    <source>
        <strain evidence="2 3">B140</strain>
    </source>
</reference>
<keyword evidence="1" id="KW-0175">Coiled coil</keyword>
<organism evidence="2 3">
    <name type="scientific">Helicobacter pylori</name>
    <name type="common">Campylobacter pylori</name>
    <dbReference type="NCBI Taxonomy" id="210"/>
    <lineage>
        <taxon>Bacteria</taxon>
        <taxon>Pseudomonadati</taxon>
        <taxon>Campylobacterota</taxon>
        <taxon>Epsilonproteobacteria</taxon>
        <taxon>Campylobacterales</taxon>
        <taxon>Helicobacteraceae</taxon>
        <taxon>Helicobacter</taxon>
    </lineage>
</organism>
<feature type="coiled-coil region" evidence="1">
    <location>
        <begin position="288"/>
        <end position="357"/>
    </location>
</feature>
<dbReference type="EMBL" id="CP024948">
    <property type="protein sequence ID" value="QDY61536.1"/>
    <property type="molecule type" value="Genomic_DNA"/>
</dbReference>
<dbReference type="RefSeq" id="WP_145818195.1">
    <property type="nucleotide sequence ID" value="NZ_CP024948.1"/>
</dbReference>
<evidence type="ECO:0000313" key="2">
    <source>
        <dbReference type="EMBL" id="QDY61536.1"/>
    </source>
</evidence>
<name>A0A518YHG9_HELPX</name>
<dbReference type="AlphaFoldDB" id="A0A518YHG9"/>
<evidence type="ECO:0000313" key="3">
    <source>
        <dbReference type="Proteomes" id="UP000320851"/>
    </source>
</evidence>
<protein>
    <recommendedName>
        <fullName evidence="4">KHP30-like phage protein</fullName>
    </recommendedName>
</protein>
<evidence type="ECO:0008006" key="4">
    <source>
        <dbReference type="Google" id="ProtNLM"/>
    </source>
</evidence>
<accession>A0A518YHG9</accession>
<proteinExistence type="predicted"/>
<sequence>MAFHFDITAPYPGGQSAPYIPRFEPLSPLNDGTTGQGAGQGMPPRINWDDIIPKDQENAFYTLGSRLKDLARSLDAYKGALEKYNRMESRYNSSLRDYNANINSLEHIKKERHDSFTTAKRLKELIRQEEEKKQRFSKELRLFFDFQKKEDDKQENIFQGLFKRKEFKALDAFLTNPYAIFPKGFIFEYHNPGSNNYNPLNAFNPMDGINNQFTINTLNQLNNNSFQRSLAGGADFNYFAPLNFSKALSVEQIVFSFENSVKIRQAWAFFLQNKWYSNGLKLKIIGAKIKTTKVLEDLQESIREKERELEDERRKQDANEENIKALTGQILEKSKELQKIKEQLAQEYRIIKEFTDKKQSLINEINHSNLNENLKHGFRDILNNLNNLGLLNQHQA</sequence>
<evidence type="ECO:0000256" key="1">
    <source>
        <dbReference type="SAM" id="Coils"/>
    </source>
</evidence>
<dbReference type="Proteomes" id="UP000320851">
    <property type="component" value="Chromosome"/>
</dbReference>